<dbReference type="STRING" id="1527.SAMN04489757_10761"/>
<dbReference type="InterPro" id="IPR010178">
    <property type="entry name" value="Lit"/>
</dbReference>
<evidence type="ECO:0000313" key="2">
    <source>
        <dbReference type="EMBL" id="SFO04136.1"/>
    </source>
</evidence>
<dbReference type="EMBL" id="FOWD01000007">
    <property type="protein sequence ID" value="SFO04136.1"/>
    <property type="molecule type" value="Genomic_DNA"/>
</dbReference>
<feature type="transmembrane region" description="Helical" evidence="1">
    <location>
        <begin position="9"/>
        <end position="34"/>
    </location>
</feature>
<evidence type="ECO:0000313" key="3">
    <source>
        <dbReference type="Proteomes" id="UP000198806"/>
    </source>
</evidence>
<dbReference type="RefSeq" id="WP_091685201.1">
    <property type="nucleotide sequence ID" value="NZ_BAABFM010000010.1"/>
</dbReference>
<feature type="transmembrane region" description="Helical" evidence="1">
    <location>
        <begin position="97"/>
        <end position="115"/>
    </location>
</feature>
<gene>
    <name evidence="2" type="ORF">SAMN04489757_10761</name>
</gene>
<dbReference type="AlphaFoldDB" id="A0A1I5DY77"/>
<keyword evidence="1" id="KW-0812">Transmembrane</keyword>
<evidence type="ECO:0000256" key="1">
    <source>
        <dbReference type="SAM" id="Phobius"/>
    </source>
</evidence>
<dbReference type="Pfam" id="PF07314">
    <property type="entry name" value="Lit"/>
    <property type="match status" value="1"/>
</dbReference>
<proteinExistence type="predicted"/>
<name>A0A1I5DY77_9FIRM</name>
<keyword evidence="1" id="KW-0472">Membrane</keyword>
<feature type="transmembrane region" description="Helical" evidence="1">
    <location>
        <begin position="124"/>
        <end position="154"/>
    </location>
</feature>
<dbReference type="NCBIfam" id="TIGR01906">
    <property type="entry name" value="integ_TIGR01906"/>
    <property type="match status" value="1"/>
</dbReference>
<reference evidence="2 3" key="1">
    <citation type="submission" date="2016-10" db="EMBL/GenBank/DDBJ databases">
        <authorList>
            <person name="de Groot N.N."/>
        </authorList>
    </citation>
    <scope>NUCLEOTIDE SEQUENCE [LARGE SCALE GENOMIC DNA]</scope>
    <source>
        <strain evidence="2 3">DSM 1283</strain>
    </source>
</reference>
<organism evidence="2 3">
    <name type="scientific">Anaerocolumna aminovalerica</name>
    <dbReference type="NCBI Taxonomy" id="1527"/>
    <lineage>
        <taxon>Bacteria</taxon>
        <taxon>Bacillati</taxon>
        <taxon>Bacillota</taxon>
        <taxon>Clostridia</taxon>
        <taxon>Lachnospirales</taxon>
        <taxon>Lachnospiraceae</taxon>
        <taxon>Anaerocolumna</taxon>
    </lineage>
</organism>
<dbReference type="Proteomes" id="UP000198806">
    <property type="component" value="Unassembled WGS sequence"/>
</dbReference>
<accession>A0A1I5DY77</accession>
<feature type="transmembrane region" description="Helical" evidence="1">
    <location>
        <begin position="174"/>
        <end position="207"/>
    </location>
</feature>
<dbReference type="OrthoDB" id="9813051at2"/>
<keyword evidence="1" id="KW-1133">Transmembrane helix</keyword>
<keyword evidence="3" id="KW-1185">Reference proteome</keyword>
<protein>
    <submittedName>
        <fullName evidence="2">Integral membrane protein TIGR01906</fullName>
    </submittedName>
</protein>
<sequence>MRKFKITDILIGFVFTLLFISIGVIAAVNFRFIYYLDIDRLNISQTSGLEKDVIIENYDALIRYNSPFYKGDLKLPGLPSSPGGLQHFAEVKTIFTAFYYIAAISIIISLLIIFYKRSKKDNSYLLVSSITVLVIPVIAALGSIINFDAIFLLFHKIFFRNDLWIFDPAKDPVITILPATFFLHSLLVIIAFVLLGSILLLISYFWTNSRVQYRRRRTIYYK</sequence>